<dbReference type="RefSeq" id="WP_053003010.1">
    <property type="nucleotide sequence ID" value="NZ_AZGM01000145.1"/>
</dbReference>
<evidence type="ECO:0000313" key="1">
    <source>
        <dbReference type="EMBL" id="KRM24780.1"/>
    </source>
</evidence>
<evidence type="ECO:0000313" key="2">
    <source>
        <dbReference type="Proteomes" id="UP000051412"/>
    </source>
</evidence>
<proteinExistence type="predicted"/>
<name>A0A0R1XDI9_9LACO</name>
<dbReference type="Proteomes" id="UP000051412">
    <property type="component" value="Unassembled WGS sequence"/>
</dbReference>
<gene>
    <name evidence="1" type="ORF">FD32_GL001260</name>
</gene>
<accession>A0A0R1XDI9</accession>
<keyword evidence="2" id="KW-1185">Reference proteome</keyword>
<dbReference type="EMBL" id="AZGM01000145">
    <property type="protein sequence ID" value="KRM24780.1"/>
    <property type="molecule type" value="Genomic_DNA"/>
</dbReference>
<organism evidence="1 2">
    <name type="scientific">Limosilactobacillus panis DSM 6035</name>
    <dbReference type="NCBI Taxonomy" id="1423782"/>
    <lineage>
        <taxon>Bacteria</taxon>
        <taxon>Bacillati</taxon>
        <taxon>Bacillota</taxon>
        <taxon>Bacilli</taxon>
        <taxon>Lactobacillales</taxon>
        <taxon>Lactobacillaceae</taxon>
        <taxon>Limosilactobacillus</taxon>
    </lineage>
</organism>
<evidence type="ECO:0008006" key="3">
    <source>
        <dbReference type="Google" id="ProtNLM"/>
    </source>
</evidence>
<dbReference type="PATRIC" id="fig|1423782.4.peg.1316"/>
<dbReference type="Pfam" id="PF07751">
    <property type="entry name" value="Abi_2"/>
    <property type="match status" value="1"/>
</dbReference>
<dbReference type="InterPro" id="IPR011664">
    <property type="entry name" value="Abi_system_AbiD/AbiF-like"/>
</dbReference>
<dbReference type="AlphaFoldDB" id="A0A0R1XDI9"/>
<dbReference type="OrthoDB" id="5363652at2"/>
<sequence length="297" mass="34846">MEDKGIKFNLVGTREAADFLRHNNYYFKLAAYRSLYPKIPQGKGAGKYQNLEFAYLKELSTIDMHTRYLIIRMCLDIEHAIKVRLIDSATHNQMEDGYEIVRQYFSKEDPNFYLLKTIRNHKSGEYCKDLIAKYYPYFPIWALVEVISFGDLLHLCAFYEKEYQCKIIPNNKLMNTVRDLRNAAAHSNCLLNQLGKKMDDSKQPNGLITAFVRQLNVVGQSSRHNNLQKNFSYDIVTLLYVYDYLIPGVSKKKRMVELHEFMHGRVVRNHDYFRGNNKITGTYVFLDKVIDKLAAKY</sequence>
<protein>
    <recommendedName>
        <fullName evidence="3">Abi-like protein</fullName>
    </recommendedName>
</protein>
<comment type="caution">
    <text evidence="1">The sequence shown here is derived from an EMBL/GenBank/DDBJ whole genome shotgun (WGS) entry which is preliminary data.</text>
</comment>
<dbReference type="STRING" id="1423782.FD32_GL001260"/>
<reference evidence="1 2" key="1">
    <citation type="journal article" date="2015" name="Genome Announc.">
        <title>Expanding the biotechnology potential of lactobacilli through comparative genomics of 213 strains and associated genera.</title>
        <authorList>
            <person name="Sun Z."/>
            <person name="Harris H.M."/>
            <person name="McCann A."/>
            <person name="Guo C."/>
            <person name="Argimon S."/>
            <person name="Zhang W."/>
            <person name="Yang X."/>
            <person name="Jeffery I.B."/>
            <person name="Cooney J.C."/>
            <person name="Kagawa T.F."/>
            <person name="Liu W."/>
            <person name="Song Y."/>
            <person name="Salvetti E."/>
            <person name="Wrobel A."/>
            <person name="Rasinkangas P."/>
            <person name="Parkhill J."/>
            <person name="Rea M.C."/>
            <person name="O'Sullivan O."/>
            <person name="Ritari J."/>
            <person name="Douillard F.P."/>
            <person name="Paul Ross R."/>
            <person name="Yang R."/>
            <person name="Briner A.E."/>
            <person name="Felis G.E."/>
            <person name="de Vos W.M."/>
            <person name="Barrangou R."/>
            <person name="Klaenhammer T.R."/>
            <person name="Caufield P.W."/>
            <person name="Cui Y."/>
            <person name="Zhang H."/>
            <person name="O'Toole P.W."/>
        </authorList>
    </citation>
    <scope>NUCLEOTIDE SEQUENCE [LARGE SCALE GENOMIC DNA]</scope>
    <source>
        <strain evidence="1 2">DSM 6035</strain>
    </source>
</reference>